<dbReference type="EMBL" id="JTAK01000001">
    <property type="protein sequence ID" value="KHO66047.1"/>
    <property type="molecule type" value="Genomic_DNA"/>
</dbReference>
<evidence type="ECO:0000313" key="3">
    <source>
        <dbReference type="Proteomes" id="UP000030980"/>
    </source>
</evidence>
<dbReference type="AlphaFoldDB" id="A0A0B3C3G4"/>
<dbReference type="STRING" id="706570.PT85_00150"/>
<protein>
    <submittedName>
        <fullName evidence="2">Type V secretory pathway, adhesin AidA</fullName>
    </submittedName>
</protein>
<sequence>MTTTKPFWRRARLPLAISLASTLSAPAFALNFNIGEIEAQFDSSLSVGASWATSKPNQDLIGANNGGRGLSQTSDDSHLNFKRGETFSKIFKGVHDLELRYGDMGAFLRGKYWYDFELKDEDRPFKEISDKGRERLAQSSGAELLDAFVYYNYAIADLPGSVRLGKQVVSWGESTFIQGGINSINPADVSALRRPGAELKEAFIPVNMFYVGQSLTDNLSVEAFYQIEWDPTVVENCGTFFSQPDVVAPGCDENLRVLSPALGALAPYAAAQGFGYEVDSEGVKVARGADRNAKDGGQWGIAFRYMFEPLDTEFGAYFMNYHSRLPIFSGQAGPAQAYAAAAAAGQSAVAGLIGPAVTQLVQAQCAALAGACADPAVLASVQQQVTAGVLASPQGQAAQLAGTGVASATAAGAGNYFIEYPEDIRLYGLSFSTTLPTGTAWQGEISYRPDAPVQLNTTDVLYSALTPLDPTVSILTATPGSTRHGYELKEITQVQTTFTHFFDQVMGASRVTVVGEVGWTHVGGLEDTSVKRYGRDPIFGPGPLPNGRCESLNASTLANTADKRNLSRYCEDDGFTTANSWGYRLRAVWDYPNAFLGVNLQPNLAWSHDVEGYSPGPGGNFEEDRKAISVGLNADYQNTYTMNLSYTDFFDGKYSTQDDRDFVALSFGVNF</sequence>
<feature type="chain" id="PRO_5002082576" evidence="1">
    <location>
        <begin position="30"/>
        <end position="671"/>
    </location>
</feature>
<evidence type="ECO:0000313" key="2">
    <source>
        <dbReference type="EMBL" id="KHO66047.1"/>
    </source>
</evidence>
<evidence type="ECO:0000256" key="1">
    <source>
        <dbReference type="SAM" id="SignalP"/>
    </source>
</evidence>
<name>A0A0B3C3G4_9PSED</name>
<gene>
    <name evidence="2" type="ORF">PT85_00150</name>
</gene>
<accession>A0A0B3C3G4</accession>
<feature type="signal peptide" evidence="1">
    <location>
        <begin position="1"/>
        <end position="29"/>
    </location>
</feature>
<dbReference type="OrthoDB" id="7000272at2"/>
<organism evidence="2 3">
    <name type="scientific">Pseudomonas flexibilis</name>
    <dbReference type="NCBI Taxonomy" id="706570"/>
    <lineage>
        <taxon>Bacteria</taxon>
        <taxon>Pseudomonadati</taxon>
        <taxon>Pseudomonadota</taxon>
        <taxon>Gammaproteobacteria</taxon>
        <taxon>Pseudomonadales</taxon>
        <taxon>Pseudomonadaceae</taxon>
        <taxon>Pseudomonas</taxon>
    </lineage>
</organism>
<keyword evidence="3" id="KW-1185">Reference proteome</keyword>
<proteinExistence type="predicted"/>
<dbReference type="RefSeq" id="WP_039605621.1">
    <property type="nucleotide sequence ID" value="NZ_FMUP01000008.1"/>
</dbReference>
<reference evidence="2 3" key="1">
    <citation type="submission" date="2014-11" db="EMBL/GenBank/DDBJ databases">
        <title>Genome sequence of Pseudomonas tuomuerensis JCM 14085.</title>
        <authorList>
            <person name="Shin S.-K."/>
            <person name="Yi H."/>
        </authorList>
    </citation>
    <scope>NUCLEOTIDE SEQUENCE [LARGE SCALE GENOMIC DNA]</scope>
    <source>
        <strain evidence="2 3">JCM 14085</strain>
    </source>
</reference>
<keyword evidence="1" id="KW-0732">Signal</keyword>
<dbReference type="Proteomes" id="UP000030980">
    <property type="component" value="Unassembled WGS sequence"/>
</dbReference>
<dbReference type="Pfam" id="PF06980">
    <property type="entry name" value="DUF1302"/>
    <property type="match status" value="1"/>
</dbReference>
<dbReference type="InterPro" id="IPR010727">
    <property type="entry name" value="DUF1302"/>
</dbReference>
<comment type="caution">
    <text evidence="2">The sequence shown here is derived from an EMBL/GenBank/DDBJ whole genome shotgun (WGS) entry which is preliminary data.</text>
</comment>